<evidence type="ECO:0000313" key="2">
    <source>
        <dbReference type="Proteomes" id="UP000067625"/>
    </source>
</evidence>
<accession>A0A0M4G097</accession>
<dbReference type="AlphaFoldDB" id="A0A0M4G097"/>
<dbReference type="PATRIC" id="fig|1441095.3.peg.4228"/>
<dbReference type="EMBL" id="CP012600">
    <property type="protein sequence ID" value="ALC83425.1"/>
    <property type="molecule type" value="Genomic_DNA"/>
</dbReference>
<dbReference type="Proteomes" id="UP000067625">
    <property type="component" value="Chromosome"/>
</dbReference>
<proteinExistence type="predicted"/>
<organism evidence="1 2">
    <name type="scientific">Bacillus gobiensis</name>
    <dbReference type="NCBI Taxonomy" id="1441095"/>
    <lineage>
        <taxon>Bacteria</taxon>
        <taxon>Bacillati</taxon>
        <taxon>Bacillota</taxon>
        <taxon>Bacilli</taxon>
        <taxon>Bacillales</taxon>
        <taxon>Bacillaceae</taxon>
        <taxon>Bacillus</taxon>
    </lineage>
</organism>
<name>A0A0M4G097_9BACI</name>
<reference evidence="1 2" key="2">
    <citation type="journal article" date="2016" name="Int. J. Syst. Evol. Microbiol.">
        <title>Bacillus gobiensis sp. nov., isolated from a soil sample.</title>
        <authorList>
            <person name="Liu B."/>
            <person name="Liu G.H."/>
            <person name="Cetin S."/>
            <person name="Schumann P."/>
            <person name="Pan Z.Z."/>
            <person name="Chen Q.Q."/>
        </authorList>
    </citation>
    <scope>NUCLEOTIDE SEQUENCE [LARGE SCALE GENOMIC DNA]</scope>
    <source>
        <strain evidence="1 2">FJAT-4402</strain>
    </source>
</reference>
<dbReference type="RefSeq" id="WP_053605271.1">
    <property type="nucleotide sequence ID" value="NZ_CP012600.1"/>
</dbReference>
<keyword evidence="2" id="KW-1185">Reference proteome</keyword>
<dbReference type="OrthoDB" id="1492945at2"/>
<gene>
    <name evidence="1" type="ORF">AM592_19155</name>
</gene>
<sequence>MQLYKISTPIYVNELEKSLLFYEELFKRRKNWTLQLKASLVIGGKLSSIVYYFTYNIDQKELLNDDMY</sequence>
<reference evidence="2" key="1">
    <citation type="submission" date="2015-08" db="EMBL/GenBank/DDBJ databases">
        <title>Genome sequencing project for genomic taxonomy and phylogenomics of Bacillus-like bacteria.</title>
        <authorList>
            <person name="Liu B."/>
            <person name="Wang J."/>
            <person name="Zhu Y."/>
            <person name="Liu G."/>
            <person name="Chen Q."/>
            <person name="Chen Z."/>
            <person name="Lan J."/>
            <person name="Che J."/>
            <person name="Ge C."/>
            <person name="Shi H."/>
            <person name="Pan Z."/>
            <person name="Liu X."/>
        </authorList>
    </citation>
    <scope>NUCLEOTIDE SEQUENCE [LARGE SCALE GENOMIC DNA]</scope>
    <source>
        <strain evidence="2">FJAT-4402</strain>
    </source>
</reference>
<protein>
    <submittedName>
        <fullName evidence="1">Uncharacterized protein</fullName>
    </submittedName>
</protein>
<evidence type="ECO:0000313" key="1">
    <source>
        <dbReference type="EMBL" id="ALC83425.1"/>
    </source>
</evidence>